<evidence type="ECO:0000256" key="3">
    <source>
        <dbReference type="ARBA" id="ARBA00022801"/>
    </source>
</evidence>
<accession>A0A428MD24</accession>
<evidence type="ECO:0000256" key="4">
    <source>
        <dbReference type="ARBA" id="ARBA00022837"/>
    </source>
</evidence>
<dbReference type="Pfam" id="PF00884">
    <property type="entry name" value="Sulfatase"/>
    <property type="match status" value="1"/>
</dbReference>
<protein>
    <submittedName>
        <fullName evidence="7">Arylsulfatase A-like enzyme</fullName>
    </submittedName>
</protein>
<dbReference type="PANTHER" id="PTHR42693:SF53">
    <property type="entry name" value="ENDO-4-O-SULFATASE"/>
    <property type="match status" value="1"/>
</dbReference>
<keyword evidence="4" id="KW-0106">Calcium</keyword>
<dbReference type="RefSeq" id="WP_125483596.1">
    <property type="nucleotide sequence ID" value="NZ_RSDW01000001.1"/>
</dbReference>
<comment type="similarity">
    <text evidence="1">Belongs to the sulfatase family.</text>
</comment>
<evidence type="ECO:0000256" key="5">
    <source>
        <dbReference type="SAM" id="MobiDB-lite"/>
    </source>
</evidence>
<dbReference type="Gene3D" id="3.40.720.10">
    <property type="entry name" value="Alkaline Phosphatase, subunit A"/>
    <property type="match status" value="1"/>
</dbReference>
<reference evidence="7 8" key="1">
    <citation type="submission" date="2018-12" db="EMBL/GenBank/DDBJ databases">
        <title>Sequencing of bacterial isolates from soil warming experiment in Harvard Forest, Massachusetts, USA.</title>
        <authorList>
            <person name="Deangelis K."/>
        </authorList>
    </citation>
    <scope>NUCLEOTIDE SEQUENCE [LARGE SCALE GENOMIC DNA]</scope>
    <source>
        <strain evidence="7 8">EB153</strain>
    </source>
</reference>
<dbReference type="GO" id="GO:0004065">
    <property type="term" value="F:arylsulfatase activity"/>
    <property type="evidence" value="ECO:0007669"/>
    <property type="project" value="TreeGrafter"/>
</dbReference>
<comment type="caution">
    <text evidence="7">The sequence shown here is derived from an EMBL/GenBank/DDBJ whole genome shotgun (WGS) entry which is preliminary data.</text>
</comment>
<keyword evidence="3" id="KW-0378">Hydrolase</keyword>
<keyword evidence="8" id="KW-1185">Reference proteome</keyword>
<dbReference type="SUPFAM" id="SSF53649">
    <property type="entry name" value="Alkaline phosphatase-like"/>
    <property type="match status" value="1"/>
</dbReference>
<sequence>MGNYSSIEISPLPRLTRRSFIASAFATGTAFALGVDKPATRHPNIIFILADDMGYGDPSIYGQTKIRTPRIDRLAAEGARFTQGYAGAPVCAPSRCSLMTGMHAGHARVRDNFALAAGHVGHKKKEEIRRASLTPQDHTIADYLHTAGYHTGLMGKWHLDGYDPEAIPTKHGFDEFKGWLTQIEETQGYWPEKRCHNEQLIDIPENAGGKHGRYDTTMITEDSIEFIERHHTEPFFLYVAYDSPHSPYTAPDFGPYANHPNWADDEKTYAAMIWYMDKGIGQILDTLHRLNLDQDTVVFFASDNGPRSEPTVQQTRVIDFFDSNGNLTGYKRDLYEGGIRDPFIVRWTGHIPAGSVSQVPVYFPDVLPTALDLAAAPPIQTDGISLLPYLLHPNQAANDRFMYWEFYEPVYRQAARLGKWKAVRLKRGGKLELYDLSTDPWESKDVAADHPDVISRIEQGMAREHQSSAEYPDPDKIAHPSLSMVD</sequence>
<dbReference type="GO" id="GO:0046872">
    <property type="term" value="F:metal ion binding"/>
    <property type="evidence" value="ECO:0007669"/>
    <property type="project" value="UniProtKB-KW"/>
</dbReference>
<dbReference type="Proteomes" id="UP000269669">
    <property type="component" value="Unassembled WGS sequence"/>
</dbReference>
<dbReference type="CDD" id="cd16145">
    <property type="entry name" value="ARS_like"/>
    <property type="match status" value="1"/>
</dbReference>
<dbReference type="EMBL" id="RSDW01000001">
    <property type="protein sequence ID" value="RSL14775.1"/>
    <property type="molecule type" value="Genomic_DNA"/>
</dbReference>
<evidence type="ECO:0000313" key="8">
    <source>
        <dbReference type="Proteomes" id="UP000269669"/>
    </source>
</evidence>
<evidence type="ECO:0000259" key="6">
    <source>
        <dbReference type="Pfam" id="PF00884"/>
    </source>
</evidence>
<feature type="compositionally biased region" description="Basic and acidic residues" evidence="5">
    <location>
        <begin position="462"/>
        <end position="478"/>
    </location>
</feature>
<dbReference type="AlphaFoldDB" id="A0A428MD24"/>
<dbReference type="InterPro" id="IPR050738">
    <property type="entry name" value="Sulfatase"/>
</dbReference>
<dbReference type="OrthoDB" id="9762324at2"/>
<name>A0A428MD24_9BACT</name>
<feature type="region of interest" description="Disordered" evidence="5">
    <location>
        <begin position="462"/>
        <end position="486"/>
    </location>
</feature>
<dbReference type="InterPro" id="IPR024607">
    <property type="entry name" value="Sulfatase_CS"/>
</dbReference>
<dbReference type="PROSITE" id="PS00523">
    <property type="entry name" value="SULFATASE_1"/>
    <property type="match status" value="1"/>
</dbReference>
<dbReference type="InterPro" id="IPR000917">
    <property type="entry name" value="Sulfatase_N"/>
</dbReference>
<dbReference type="Gene3D" id="3.30.1120.10">
    <property type="match status" value="1"/>
</dbReference>
<organism evidence="7 8">
    <name type="scientific">Edaphobacter aggregans</name>
    <dbReference type="NCBI Taxonomy" id="570835"/>
    <lineage>
        <taxon>Bacteria</taxon>
        <taxon>Pseudomonadati</taxon>
        <taxon>Acidobacteriota</taxon>
        <taxon>Terriglobia</taxon>
        <taxon>Terriglobales</taxon>
        <taxon>Acidobacteriaceae</taxon>
        <taxon>Edaphobacter</taxon>
    </lineage>
</organism>
<evidence type="ECO:0000313" key="7">
    <source>
        <dbReference type="EMBL" id="RSL14775.1"/>
    </source>
</evidence>
<gene>
    <name evidence="7" type="ORF">EDE15_0240</name>
</gene>
<dbReference type="PANTHER" id="PTHR42693">
    <property type="entry name" value="ARYLSULFATASE FAMILY MEMBER"/>
    <property type="match status" value="1"/>
</dbReference>
<dbReference type="InterPro" id="IPR017850">
    <property type="entry name" value="Alkaline_phosphatase_core_sf"/>
</dbReference>
<evidence type="ECO:0000256" key="2">
    <source>
        <dbReference type="ARBA" id="ARBA00022723"/>
    </source>
</evidence>
<keyword evidence="2" id="KW-0479">Metal-binding</keyword>
<proteinExistence type="inferred from homology"/>
<evidence type="ECO:0000256" key="1">
    <source>
        <dbReference type="ARBA" id="ARBA00008779"/>
    </source>
</evidence>
<feature type="domain" description="Sulfatase N-terminal" evidence="6">
    <location>
        <begin position="43"/>
        <end position="374"/>
    </location>
</feature>